<feature type="compositionally biased region" description="Polar residues" evidence="1">
    <location>
        <begin position="602"/>
        <end position="613"/>
    </location>
</feature>
<feature type="compositionally biased region" description="Low complexity" evidence="1">
    <location>
        <begin position="1031"/>
        <end position="1056"/>
    </location>
</feature>
<feature type="domain" description="PWWP" evidence="2">
    <location>
        <begin position="1641"/>
        <end position="1694"/>
    </location>
</feature>
<sequence length="1745" mass="185858">MQQTNNSTLVMNHQTNSPSITMNQQTNSPGMALNQQTNSPGMVMNQQTNSPGMVMNQQTNSPGIVMNQQTHSPGMVMNQQTNSPGMVMNQQTNNLPMVMNQSTTGNPTLVMNQQTTNPNMLMNQQNNNLTMIMNQQPTNPSMLMNQQANVVMNQQISNQSITMNQQAINSPMAMNQQTNNSTPVMNQQQTNNSTMVMHQQANNSAMVMNQQANNSAMVMNQQQTNHSTMVMNQQQTNNSTMVMNQQANNTTMVMNKQANNSTMVMNQQANNSTMVMNQQANNATMVMNQQANNSAMRVPPLHPYHSTPLPGWTEDNSRKKTKAGKQSNTTKKHRTYGASDAHNHSQQHRNTQQQDPQTPCPNIDVRQLPVEHNRPPAQQSSSSGAAHYPSFMEDPSGYLAQQTALLNSTISRQTGVGSQGYLCHSPTNVRNPDPPPVVTSCPTPVGVPLPSNVLHQATKGPSSYNPRSNSTAGGGGNASLQNQIQPLLQNANVSLSNPTPTSIYKPVTSSPVFHMQAADSSVPQDHCQGCVNTVVTTMSGENVMYHHHHQHQQLHPIQTEQSRLQQHDTDYKTFQPAPSQICCTTGFRDSIGAGYMVQQQDDNPVTSSTFTDRSASHQHGAVVSHSDSRGPIQGETVSTSNGSPVEAYSNGSIIHQHEASPTSSSSTPMTSMHSSTSTCRALDAVASSGSSAVISSSSSSPSPFVVPHVSPSGLYSYPVQTTFQQQQHAVVCSSPGMTTASTTLHRHNPRDNYCSHVQEQGRTPKFPAIVTTMASGHTVSSNTLTSVLAGKANTATVSAAPVSTSPPSSAPQPTTYSAQPIHVAVSKSPLEMVQSVVSSIQVPIGTNSTTQQHIKHPPVSSGLPPGHILVSSGGQLIMTNAGPALMAPPGPVSKHSTPMMTSVTAAMTQVIPAVGVAQQVPTVLVNALPAPLLIQPGVMTMDGMTGLNQNTMQIPHLTVTAGNMIHSQHGSGQLIDPMGQDPNQRVSHNSGGGFLQQRPSPPEIAPGAKKKATKKRKVSQQTVASMLHIASQQQQQQNNSSLMMQQPQQQSFTPQQGFTMSSPHQGITTTGPMLQALTIVPGKPGAPAQILMNGQPGTATGHFGAHQLITTPTSQQPQQINLLQPVNLLNSATGVVQNFPAFQQFIVPGLGGMVMATDGTTTILPDTSNIGVQLQLQNVNGQNVLTPVQSHGGTVFGHHAGQSILAAGPAGMVIRAPTSGGKMPPGTMIQQQNAGPPQFLAATSPTGHQFLMNSPAAFGGQLSPLVANVSPNHQMSFTTNSPNIRPATSSHHHQQDFIQCGQMGQTLMVPCSVPATTAQNTTVVQQNTTIVQQHTTMVSNNQQLLAPQQSYQPNANSGGNATTLNIGPQNFFISNNNGSLEKTNQQQAISMRQLPPMMKHSVSTQTAAGSQTVQMSSSPGITPGALMVATNTTFCQTSTGSPPDTTTHSPVDPSVADGRPQSPAADTTTHSIGLDDALPSTCHVSNSCSDHQGCQQASMPMVHCVSSSNEPESQGESDWSTRRLAEGGMNPGHADPIGRKSGGFVESTTLVPAINMSYIGEVLCKQSGGKAIGSSRRLGNTATKKRHGDTAHSLEEEDDEGFAVLTTNVGTVISNRIGRSVGIACWRDLTQERDHQQRLSPGDLVWGSARGYPAWPGKLVGPVLGSPGLVSVRWFGGGGESQVAARLLKTLSEGLEAHHAARTRGRKSRKLNSQLEKAIQEAMGELDRMTEPQEPVHRLRRNIHR</sequence>
<dbReference type="InterPro" id="IPR000313">
    <property type="entry name" value="PWWP_dom"/>
</dbReference>
<evidence type="ECO:0000259" key="2">
    <source>
        <dbReference type="PROSITE" id="PS50812"/>
    </source>
</evidence>
<dbReference type="Gene3D" id="2.30.30.140">
    <property type="match status" value="1"/>
</dbReference>
<dbReference type="GO" id="GO:0003682">
    <property type="term" value="F:chromatin binding"/>
    <property type="evidence" value="ECO:0007669"/>
    <property type="project" value="TreeGrafter"/>
</dbReference>
<feature type="region of interest" description="Disordered" evidence="1">
    <location>
        <begin position="602"/>
        <end position="644"/>
    </location>
</feature>
<organism evidence="3">
    <name type="scientific">Timema tahoe</name>
    <dbReference type="NCBI Taxonomy" id="61484"/>
    <lineage>
        <taxon>Eukaryota</taxon>
        <taxon>Metazoa</taxon>
        <taxon>Ecdysozoa</taxon>
        <taxon>Arthropoda</taxon>
        <taxon>Hexapoda</taxon>
        <taxon>Insecta</taxon>
        <taxon>Pterygota</taxon>
        <taxon>Neoptera</taxon>
        <taxon>Polyneoptera</taxon>
        <taxon>Phasmatodea</taxon>
        <taxon>Timematodea</taxon>
        <taxon>Timematoidea</taxon>
        <taxon>Timematidae</taxon>
        <taxon>Timema</taxon>
    </lineage>
</organism>
<dbReference type="PANTHER" id="PTHR16112">
    <property type="entry name" value="METHYL-CPG BINDING PROTEIN, DROSOPHILA"/>
    <property type="match status" value="1"/>
</dbReference>
<dbReference type="SMART" id="SM00293">
    <property type="entry name" value="PWWP"/>
    <property type="match status" value="1"/>
</dbReference>
<accession>A0A7R9NY90</accession>
<dbReference type="PROSITE" id="PS50812">
    <property type="entry name" value="PWWP"/>
    <property type="match status" value="1"/>
</dbReference>
<gene>
    <name evidence="3" type="ORF">TTEB3V08_LOCUS8569</name>
</gene>
<dbReference type="SUPFAM" id="SSF63748">
    <property type="entry name" value="Tudor/PWWP/MBT"/>
    <property type="match status" value="1"/>
</dbReference>
<feature type="region of interest" description="Disordered" evidence="1">
    <location>
        <begin position="1505"/>
        <end position="1541"/>
    </location>
</feature>
<dbReference type="CDD" id="cd20141">
    <property type="entry name" value="PWWP_MBD5"/>
    <property type="match status" value="1"/>
</dbReference>
<feature type="compositionally biased region" description="Polar residues" evidence="1">
    <location>
        <begin position="635"/>
        <end position="644"/>
    </location>
</feature>
<reference evidence="3" key="1">
    <citation type="submission" date="2020-11" db="EMBL/GenBank/DDBJ databases">
        <authorList>
            <person name="Tran Van P."/>
        </authorList>
    </citation>
    <scope>NUCLEOTIDE SEQUENCE</scope>
</reference>
<proteinExistence type="predicted"/>
<feature type="region of interest" description="Disordered" evidence="1">
    <location>
        <begin position="968"/>
        <end position="1059"/>
    </location>
</feature>
<feature type="compositionally biased region" description="Polar residues" evidence="1">
    <location>
        <begin position="1434"/>
        <end position="1449"/>
    </location>
</feature>
<dbReference type="GO" id="GO:0010369">
    <property type="term" value="C:chromocenter"/>
    <property type="evidence" value="ECO:0007669"/>
    <property type="project" value="TreeGrafter"/>
</dbReference>
<feature type="region of interest" description="Disordered" evidence="1">
    <location>
        <begin position="423"/>
        <end position="479"/>
    </location>
</feature>
<feature type="compositionally biased region" description="Basic residues" evidence="1">
    <location>
        <begin position="1008"/>
        <end position="1018"/>
    </location>
</feature>
<evidence type="ECO:0000313" key="3">
    <source>
        <dbReference type="EMBL" id="CAD7460646.1"/>
    </source>
</evidence>
<feature type="region of interest" description="Disordered" evidence="1">
    <location>
        <begin position="1434"/>
        <end position="1472"/>
    </location>
</feature>
<protein>
    <recommendedName>
        <fullName evidence="2">PWWP domain-containing protein</fullName>
    </recommendedName>
</protein>
<feature type="compositionally biased region" description="Polar residues" evidence="1">
    <location>
        <begin position="348"/>
        <end position="357"/>
    </location>
</feature>
<feature type="region of interest" description="Disordered" evidence="1">
    <location>
        <begin position="1574"/>
        <end position="1595"/>
    </location>
</feature>
<dbReference type="Pfam" id="PF00855">
    <property type="entry name" value="PWWP"/>
    <property type="match status" value="1"/>
</dbReference>
<feature type="compositionally biased region" description="Low complexity" evidence="1">
    <location>
        <begin position="438"/>
        <end position="448"/>
    </location>
</feature>
<evidence type="ECO:0000256" key="1">
    <source>
        <dbReference type="SAM" id="MobiDB-lite"/>
    </source>
</evidence>
<name>A0A7R9NY90_9NEOP</name>
<feature type="region of interest" description="Disordered" evidence="1">
    <location>
        <begin position="296"/>
        <end position="394"/>
    </location>
</feature>
<dbReference type="EMBL" id="OE003887">
    <property type="protein sequence ID" value="CAD7460646.1"/>
    <property type="molecule type" value="Genomic_DNA"/>
</dbReference>
<feature type="compositionally biased region" description="Polar residues" evidence="1">
    <location>
        <begin position="1505"/>
        <end position="1518"/>
    </location>
</feature>
<dbReference type="PANTHER" id="PTHR16112:SF16">
    <property type="entry name" value="SIX-BANDED, ISOFORM H"/>
    <property type="match status" value="1"/>
</dbReference>
<feature type="compositionally biased region" description="Polar residues" evidence="1">
    <location>
        <begin position="453"/>
        <end position="471"/>
    </location>
</feature>
<dbReference type="GO" id="GO:0005634">
    <property type="term" value="C:nucleus"/>
    <property type="evidence" value="ECO:0007669"/>
    <property type="project" value="TreeGrafter"/>
</dbReference>